<feature type="coiled-coil region" evidence="1">
    <location>
        <begin position="608"/>
        <end position="635"/>
    </location>
</feature>
<dbReference type="AlphaFoldDB" id="A0A6M3IJF2"/>
<protein>
    <recommendedName>
        <fullName evidence="5">Portal protein</fullName>
    </recommendedName>
</protein>
<organism evidence="3">
    <name type="scientific">viral metagenome</name>
    <dbReference type="NCBI Taxonomy" id="1070528"/>
    <lineage>
        <taxon>unclassified sequences</taxon>
        <taxon>metagenomes</taxon>
        <taxon>organismal metagenomes</taxon>
    </lineage>
</organism>
<reference evidence="3" key="1">
    <citation type="submission" date="2020-03" db="EMBL/GenBank/DDBJ databases">
        <title>The deep terrestrial virosphere.</title>
        <authorList>
            <person name="Holmfeldt K."/>
            <person name="Nilsson E."/>
            <person name="Simone D."/>
            <person name="Lopez-Fernandez M."/>
            <person name="Wu X."/>
            <person name="de Brujin I."/>
            <person name="Lundin D."/>
            <person name="Andersson A."/>
            <person name="Bertilsson S."/>
            <person name="Dopson M."/>
        </authorList>
    </citation>
    <scope>NUCLEOTIDE SEQUENCE</scope>
    <source>
        <strain evidence="4">MM415A01270</strain>
        <strain evidence="3">MM415B01828</strain>
    </source>
</reference>
<dbReference type="Pfam" id="PF16510">
    <property type="entry name" value="P22_portal"/>
    <property type="match status" value="1"/>
</dbReference>
<gene>
    <name evidence="4" type="ORF">MM415A01270_0008</name>
    <name evidence="3" type="ORF">MM415B01828_0008</name>
</gene>
<name>A0A6M3IJF2_9ZZZZ</name>
<evidence type="ECO:0000313" key="4">
    <source>
        <dbReference type="EMBL" id="QJA77595.1"/>
    </source>
</evidence>
<dbReference type="EMBL" id="MT142291">
    <property type="protein sequence ID" value="QJA77595.1"/>
    <property type="molecule type" value="Genomic_DNA"/>
</dbReference>
<evidence type="ECO:0000256" key="1">
    <source>
        <dbReference type="SAM" id="Coils"/>
    </source>
</evidence>
<proteinExistence type="predicted"/>
<keyword evidence="1" id="KW-0175">Coiled coil</keyword>
<feature type="region of interest" description="Disordered" evidence="2">
    <location>
        <begin position="202"/>
        <end position="227"/>
    </location>
</feature>
<evidence type="ECO:0000256" key="2">
    <source>
        <dbReference type="SAM" id="MobiDB-lite"/>
    </source>
</evidence>
<evidence type="ECO:0000313" key="3">
    <source>
        <dbReference type="EMBL" id="QJA56542.1"/>
    </source>
</evidence>
<dbReference type="InterPro" id="IPR032427">
    <property type="entry name" value="P22_portal"/>
</dbReference>
<evidence type="ECO:0008006" key="5">
    <source>
        <dbReference type="Google" id="ProtNLM"/>
    </source>
</evidence>
<dbReference type="EMBL" id="MT141225">
    <property type="protein sequence ID" value="QJA56542.1"/>
    <property type="molecule type" value="Genomic_DNA"/>
</dbReference>
<sequence>MPKEDILNTVYTRFKKARDATVRKEFENDLESSKRAFKGQVFTDAQVKKMEENGIPPVKVSRGTTNALRYASILTASKPELKALAKGRGDKAIATLIQRAYTKIWEENRGVMKNFRVMLGTIRDGLSHFNCWSEKYGMAGDVKIKFNKLDAKKTYYDPETTEDDMDDWRYRITAKAITKQEAKDLYGLKDDEFYYTFMEKPDQENAGTDHDSEPGGKYDDAPTGKQEDPKRTIWEIEYYEKQKKSQKLWFDKDLMKAFPRFDNLEKDNQAKMALMMGAPSETPIDQRFQPLEVANKDLIYRLVVGKKLIADIINPYKKDNLAEPVDPIIPLPNIPIGSAYPRGNMFFAIGPLEEITKRRGQSIAVVSATMGSPILAKKGTVNIADWQKKLTKPKEILEAEWDDPADKPGPLYQTMPEMSRVFMLEDRALNDLNDVFNLTPVLKGEAETGRMSGRLAAMLKEFGMEGNAYLLAAAEDSFRRLGVCLVVMALNEWPYHYWERLVEDEDKDPESGELMPQFVQAFEKLKSKDVSIIDYDIGIRSGSSLPSNRMARLDLAMELATTPLPPEAVYDREAVLSYLDDPQSEAVLKRQNDRMQMRQQIQKMGGDMQQMIEQLDGMNKDIQVKQEEIDTMKIQHVEDMGKAKWRYETTIEKMNLKLAAQKAQSAQKKPSGK</sequence>
<accession>A0A6M3IJF2</accession>